<feature type="domain" description="Protein kinase" evidence="10">
    <location>
        <begin position="43"/>
        <end position="325"/>
    </location>
</feature>
<feature type="compositionally biased region" description="Polar residues" evidence="9">
    <location>
        <begin position="433"/>
        <end position="444"/>
    </location>
</feature>
<evidence type="ECO:0000256" key="4">
    <source>
        <dbReference type="ARBA" id="ARBA00022741"/>
    </source>
</evidence>
<keyword evidence="4" id="KW-0547">Nucleotide-binding</keyword>
<comment type="catalytic activity">
    <reaction evidence="7">
        <text>L-threonyl-[protein] + ATP = O-phospho-L-threonyl-[protein] + ADP + H(+)</text>
        <dbReference type="Rhea" id="RHEA:46608"/>
        <dbReference type="Rhea" id="RHEA-COMP:11060"/>
        <dbReference type="Rhea" id="RHEA-COMP:11605"/>
        <dbReference type="ChEBI" id="CHEBI:15378"/>
        <dbReference type="ChEBI" id="CHEBI:30013"/>
        <dbReference type="ChEBI" id="CHEBI:30616"/>
        <dbReference type="ChEBI" id="CHEBI:61977"/>
        <dbReference type="ChEBI" id="CHEBI:456216"/>
        <dbReference type="EC" id="2.7.11.1"/>
    </reaction>
</comment>
<dbReference type="SUPFAM" id="SSF56112">
    <property type="entry name" value="Protein kinase-like (PK-like)"/>
    <property type="match status" value="1"/>
</dbReference>
<dbReference type="InterPro" id="IPR008271">
    <property type="entry name" value="Ser/Thr_kinase_AS"/>
</dbReference>
<dbReference type="Gene3D" id="1.10.510.10">
    <property type="entry name" value="Transferase(Phosphotransferase) domain 1"/>
    <property type="match status" value="1"/>
</dbReference>
<keyword evidence="5 11" id="KW-0418">Kinase</keyword>
<name>A0ABR0R9J9_9EURO</name>
<feature type="compositionally biased region" description="Basic residues" evidence="9">
    <location>
        <begin position="377"/>
        <end position="389"/>
    </location>
</feature>
<evidence type="ECO:0000259" key="10">
    <source>
        <dbReference type="PROSITE" id="PS50011"/>
    </source>
</evidence>
<comment type="caution">
    <text evidence="11">The sequence shown here is derived from an EMBL/GenBank/DDBJ whole genome shotgun (WGS) entry which is preliminary data.</text>
</comment>
<dbReference type="CDD" id="cd14037">
    <property type="entry name" value="STKc_NAK_like"/>
    <property type="match status" value="1"/>
</dbReference>
<feature type="region of interest" description="Disordered" evidence="9">
    <location>
        <begin position="332"/>
        <end position="405"/>
    </location>
</feature>
<evidence type="ECO:0000256" key="6">
    <source>
        <dbReference type="ARBA" id="ARBA00022840"/>
    </source>
</evidence>
<dbReference type="PROSITE" id="PS50011">
    <property type="entry name" value="PROTEIN_KINASE_DOM"/>
    <property type="match status" value="1"/>
</dbReference>
<evidence type="ECO:0000256" key="9">
    <source>
        <dbReference type="SAM" id="MobiDB-lite"/>
    </source>
</evidence>
<accession>A0ABR0R9J9</accession>
<dbReference type="Proteomes" id="UP001334248">
    <property type="component" value="Unassembled WGS sequence"/>
</dbReference>
<feature type="compositionally biased region" description="Basic residues" evidence="9">
    <location>
        <begin position="700"/>
        <end position="717"/>
    </location>
</feature>
<dbReference type="Pfam" id="PF00069">
    <property type="entry name" value="Pkinase"/>
    <property type="match status" value="1"/>
</dbReference>
<comment type="catalytic activity">
    <reaction evidence="8">
        <text>L-seryl-[protein] + ATP = O-phospho-L-seryl-[protein] + ADP + H(+)</text>
        <dbReference type="Rhea" id="RHEA:17989"/>
        <dbReference type="Rhea" id="RHEA-COMP:9863"/>
        <dbReference type="Rhea" id="RHEA-COMP:11604"/>
        <dbReference type="ChEBI" id="CHEBI:15378"/>
        <dbReference type="ChEBI" id="CHEBI:29999"/>
        <dbReference type="ChEBI" id="CHEBI:30616"/>
        <dbReference type="ChEBI" id="CHEBI:83421"/>
        <dbReference type="ChEBI" id="CHEBI:456216"/>
        <dbReference type="EC" id="2.7.11.1"/>
    </reaction>
</comment>
<feature type="compositionally biased region" description="Polar residues" evidence="9">
    <location>
        <begin position="341"/>
        <end position="354"/>
    </location>
</feature>
<feature type="region of interest" description="Disordered" evidence="9">
    <location>
        <begin position="864"/>
        <end position="895"/>
    </location>
</feature>
<feature type="compositionally biased region" description="Polar residues" evidence="9">
    <location>
        <begin position="866"/>
        <end position="892"/>
    </location>
</feature>
<evidence type="ECO:0000256" key="1">
    <source>
        <dbReference type="ARBA" id="ARBA00012513"/>
    </source>
</evidence>
<keyword evidence="3 11" id="KW-0808">Transferase</keyword>
<feature type="compositionally biased region" description="Basic and acidic residues" evidence="9">
    <location>
        <begin position="743"/>
        <end position="755"/>
    </location>
</feature>
<evidence type="ECO:0000256" key="7">
    <source>
        <dbReference type="ARBA" id="ARBA00047899"/>
    </source>
</evidence>
<proteinExistence type="predicted"/>
<feature type="region of interest" description="Disordered" evidence="9">
    <location>
        <begin position="743"/>
        <end position="796"/>
    </location>
</feature>
<feature type="region of interest" description="Disordered" evidence="9">
    <location>
        <begin position="467"/>
        <end position="533"/>
    </location>
</feature>
<feature type="region of interest" description="Disordered" evidence="9">
    <location>
        <begin position="433"/>
        <end position="453"/>
    </location>
</feature>
<reference evidence="11 12" key="1">
    <citation type="journal article" date="2023" name="Res Sq">
        <title>Genomic and morphological characterization of Knufia obscura isolated from the Mars 2020 spacecraft assembly facility.</title>
        <authorList>
            <person name="Chander A.M."/>
            <person name="Teixeira M.M."/>
            <person name="Singh N.K."/>
            <person name="Williams M.P."/>
            <person name="Parker C.W."/>
            <person name="Leo P."/>
            <person name="Stajich J.E."/>
            <person name="Torok T."/>
            <person name="Tighe S."/>
            <person name="Mason C.E."/>
            <person name="Venkateswaran K."/>
        </authorList>
    </citation>
    <scope>NUCLEOTIDE SEQUENCE [LARGE SCALE GENOMIC DNA]</scope>
    <source>
        <strain evidence="11 12">CCFEE 5817</strain>
    </source>
</reference>
<evidence type="ECO:0000256" key="8">
    <source>
        <dbReference type="ARBA" id="ARBA00048679"/>
    </source>
</evidence>
<feature type="compositionally biased region" description="Low complexity" evidence="9">
    <location>
        <begin position="631"/>
        <end position="645"/>
    </location>
</feature>
<dbReference type="SMART" id="SM00220">
    <property type="entry name" value="S_TKc"/>
    <property type="match status" value="1"/>
</dbReference>
<feature type="region of interest" description="Disordered" evidence="9">
    <location>
        <begin position="698"/>
        <end position="723"/>
    </location>
</feature>
<keyword evidence="12" id="KW-1185">Reference proteome</keyword>
<dbReference type="GeneID" id="90004265"/>
<evidence type="ECO:0000256" key="5">
    <source>
        <dbReference type="ARBA" id="ARBA00022777"/>
    </source>
</evidence>
<evidence type="ECO:0000313" key="12">
    <source>
        <dbReference type="Proteomes" id="UP001334248"/>
    </source>
</evidence>
<dbReference type="EC" id="2.7.11.1" evidence="1"/>
<gene>
    <name evidence="11" type="primary">AKL1</name>
    <name evidence="11" type="ORF">PMZ80_010816</name>
</gene>
<protein>
    <recommendedName>
        <fullName evidence="1">non-specific serine/threonine protein kinase</fullName>
        <ecNumber evidence="1">2.7.11.1</ecNumber>
    </recommendedName>
</protein>
<dbReference type="GO" id="GO:0004674">
    <property type="term" value="F:protein serine/threonine kinase activity"/>
    <property type="evidence" value="ECO:0007669"/>
    <property type="project" value="UniProtKB-KW"/>
</dbReference>
<sequence>MATYQANLPASRPFQGMAIPSGPAAPAGTFLPGTKVQVGSHRVVIDRYLSEGGFAHVYVVTLPKPVDGINKAVLKRVAVPDKDHLANMRNEVETMKRLRGHKQIVKYIDSHASSLKNGGYEVFLLMEWCNGGGLIDFMNTRLQNRLTEPEIVKIFTDVAEGVACMHYLKPALMHRDLKVENILISVDGKSKTFKLCDFGSAAVARPAATTAAEGRLIEDDIQRHTTLQYRSPEMIDVYRKQPIDEKSDIWALGCFLYKLCYYTTPFEEVGQMAILNARFKYPGYPRFSDELKLLIASMLQEDPAKRPNIYSVLAKATKMDGRPLSLRDIYTNRSQSEDSRPQSQPQTERSQPKSGATLAPVKQEPVQAIPQVEPMRRGRPVKTMSHHNSAKPSPSPLRMIDHSDAFAGLDGGAGADELSSKFPKLEEFSLLPDTSSKFPFQPAQQKPAASGHDDLAQRVTQALADDAFNRPASPPKPKALAAPKVEDSRQANLQRQRSLEAKDVLSGKVTSLPQKSRMVSTAVGSSPPPLVAPKIAVSDRPVWKVPDATETPERSASITQASNKTKPIISKDRGGSRLAHLLQHDADRSQSAHESREHEPRSPTSSRPSLEGGRPLLRELDSGVQRSKSLNVRNRPVSVNVSSQRATHINDQEIKKPVETRGWESQAEMAPLSHAVSETNTNIKSDLAFLRAREEEEREKHKHMKRLSGSSRHHQKRSSLPSIAAGTKNLFQGRFSEAFRKFEGGQGEPTHDNDVLHSPTGNEQHMLTPIAGSEATDLSDDRRGLEETEELSPELRRELEKQKLEAEERRVEAAAQEYRNRLANRGTGPPPVSTKAASIQGRVKSLLEKDRPATKTATGYGRFTTEESQSGAAQISRDVPTTVSRTGPTQYNMKPISAPASAINLQAQNTRLPPTKPQKPQGLRTATGTNDMIPSPNDADDLDSFQKKFPDLSQLEVVETSIESPRPRRMREV</sequence>
<dbReference type="RefSeq" id="XP_064724968.1">
    <property type="nucleotide sequence ID" value="XM_064879204.1"/>
</dbReference>
<evidence type="ECO:0000256" key="3">
    <source>
        <dbReference type="ARBA" id="ARBA00022679"/>
    </source>
</evidence>
<feature type="compositionally biased region" description="Polar residues" evidence="9">
    <location>
        <begin position="508"/>
        <end position="524"/>
    </location>
</feature>
<evidence type="ECO:0000313" key="11">
    <source>
        <dbReference type="EMBL" id="KAK5936878.1"/>
    </source>
</evidence>
<organism evidence="11 12">
    <name type="scientific">Knufia obscura</name>
    <dbReference type="NCBI Taxonomy" id="1635080"/>
    <lineage>
        <taxon>Eukaryota</taxon>
        <taxon>Fungi</taxon>
        <taxon>Dikarya</taxon>
        <taxon>Ascomycota</taxon>
        <taxon>Pezizomycotina</taxon>
        <taxon>Eurotiomycetes</taxon>
        <taxon>Chaetothyriomycetidae</taxon>
        <taxon>Chaetothyriales</taxon>
        <taxon>Trichomeriaceae</taxon>
        <taxon>Knufia</taxon>
    </lineage>
</organism>
<feature type="compositionally biased region" description="Polar residues" evidence="9">
    <location>
        <begin position="554"/>
        <end position="565"/>
    </location>
</feature>
<dbReference type="EMBL" id="JAVHJV010000021">
    <property type="protein sequence ID" value="KAK5936878.1"/>
    <property type="molecule type" value="Genomic_DNA"/>
</dbReference>
<dbReference type="PANTHER" id="PTHR22967">
    <property type="entry name" value="SERINE/THREONINE PROTEIN KINASE"/>
    <property type="match status" value="1"/>
</dbReference>
<feature type="region of interest" description="Disordered" evidence="9">
    <location>
        <begin position="910"/>
        <end position="948"/>
    </location>
</feature>
<keyword evidence="6" id="KW-0067">ATP-binding</keyword>
<evidence type="ECO:0000256" key="2">
    <source>
        <dbReference type="ARBA" id="ARBA00022527"/>
    </source>
</evidence>
<dbReference type="PANTHER" id="PTHR22967:SF57">
    <property type="entry name" value="AUXILIN, ISOFORM A-RELATED"/>
    <property type="match status" value="1"/>
</dbReference>
<keyword evidence="2 11" id="KW-0723">Serine/threonine-protein kinase</keyword>
<dbReference type="InterPro" id="IPR000719">
    <property type="entry name" value="Prot_kinase_dom"/>
</dbReference>
<feature type="compositionally biased region" description="Basic and acidic residues" evidence="9">
    <location>
        <begin position="582"/>
        <end position="601"/>
    </location>
</feature>
<dbReference type="InterPro" id="IPR011009">
    <property type="entry name" value="Kinase-like_dom_sf"/>
</dbReference>
<feature type="region of interest" description="Disordered" evidence="9">
    <location>
        <begin position="546"/>
        <end position="646"/>
    </location>
</feature>
<dbReference type="PROSITE" id="PS00108">
    <property type="entry name" value="PROTEIN_KINASE_ST"/>
    <property type="match status" value="1"/>
</dbReference>